<reference evidence="2 3" key="1">
    <citation type="submission" date="2013-07" db="EMBL/GenBank/DDBJ databases">
        <authorList>
            <person name="Weinstock G."/>
            <person name="Sodergren E."/>
            <person name="Wylie T."/>
            <person name="Fulton L."/>
            <person name="Fulton R."/>
            <person name="Fronick C."/>
            <person name="O'Laughlin M."/>
            <person name="Godfrey J."/>
            <person name="Miner T."/>
            <person name="Herter B."/>
            <person name="Appelbaum E."/>
            <person name="Cordes M."/>
            <person name="Lek S."/>
            <person name="Wollam A."/>
            <person name="Pepin K.H."/>
            <person name="Palsikar V.B."/>
            <person name="Mitreva M."/>
            <person name="Wilson R.K."/>
        </authorList>
    </citation>
    <scope>NUCLEOTIDE SEQUENCE [LARGE SCALE GENOMIC DNA]</scope>
    <source>
        <strain evidence="2 3">ATCC 27760</strain>
    </source>
</reference>
<name>U2KMJ8_9FIRM</name>
<evidence type="ECO:0000313" key="2">
    <source>
        <dbReference type="EMBL" id="ERJ93502.1"/>
    </source>
</evidence>
<sequence length="79" mass="9374">MRNMQKMWEDYAKEVQVLRERIAELREVLQRDKTMAPLERQELEARKRLLSEEVRDMERSMADIAVYAENEKAGESACA</sequence>
<evidence type="ECO:0000313" key="3">
    <source>
        <dbReference type="Proteomes" id="UP000016662"/>
    </source>
</evidence>
<keyword evidence="1" id="KW-0175">Coiled coil</keyword>
<keyword evidence="3" id="KW-1185">Reference proteome</keyword>
<feature type="coiled-coil region" evidence="1">
    <location>
        <begin position="8"/>
        <end position="60"/>
    </location>
</feature>
<protein>
    <submittedName>
        <fullName evidence="2">Uncharacterized protein</fullName>
    </submittedName>
</protein>
<dbReference type="PATRIC" id="fig|411473.3.peg.1873"/>
<accession>U2KMJ8</accession>
<dbReference type="Proteomes" id="UP000016662">
    <property type="component" value="Unassembled WGS sequence"/>
</dbReference>
<gene>
    <name evidence="2" type="ORF">RUMCAL_02262</name>
</gene>
<dbReference type="HOGENOM" id="CLU_2603901_0_0_9"/>
<proteinExistence type="predicted"/>
<dbReference type="STRING" id="411473.RUMCAL_02262"/>
<dbReference type="AlphaFoldDB" id="U2KMJ8"/>
<dbReference type="EMBL" id="AWVF01000279">
    <property type="protein sequence ID" value="ERJ93502.1"/>
    <property type="molecule type" value="Genomic_DNA"/>
</dbReference>
<dbReference type="RefSeq" id="WP_021680418.1">
    <property type="nucleotide sequence ID" value="NZ_KI260289.1"/>
</dbReference>
<organism evidence="2 3">
    <name type="scientific">Ruminococcus callidus ATCC 27760</name>
    <dbReference type="NCBI Taxonomy" id="411473"/>
    <lineage>
        <taxon>Bacteria</taxon>
        <taxon>Bacillati</taxon>
        <taxon>Bacillota</taxon>
        <taxon>Clostridia</taxon>
        <taxon>Eubacteriales</taxon>
        <taxon>Oscillospiraceae</taxon>
        <taxon>Ruminococcus</taxon>
    </lineage>
</organism>
<comment type="caution">
    <text evidence="2">The sequence shown here is derived from an EMBL/GenBank/DDBJ whole genome shotgun (WGS) entry which is preliminary data.</text>
</comment>
<evidence type="ECO:0000256" key="1">
    <source>
        <dbReference type="SAM" id="Coils"/>
    </source>
</evidence>